<sequence length="302" mass="31513">MRLGRRVVVTAVVGCVLTAGCAAPEGIDGKLADDWAPMPSPSQFVPKAGVCHLSPPGDTGPLASYEPAPCAGPHRTETFHVGAFPPATLVGLTAPPTRVSLARRAAFAICDQQARAFLGRDFRYGRLGLNVVSPSSPAWAGGARWFRCDLGELAAVDDPGTLVERTGSLAGALKTVGSPLDLACFQVTATATGAIGTMTAISCSVAHNSEFTGTFTAGSATRYPVAAADWERMHAQCRSVVADFTGVRNDATFRFRTGTIAAPAPQEEWDGGDRGIRCYLYVNAGSFSRSLRGAGPTALPER</sequence>
<name>A0ABP6AMV2_9ACTN</name>
<dbReference type="Proteomes" id="UP001499978">
    <property type="component" value="Unassembled WGS sequence"/>
</dbReference>
<proteinExistence type="predicted"/>
<reference evidence="4" key="1">
    <citation type="journal article" date="2019" name="Int. J. Syst. Evol. Microbiol.">
        <title>The Global Catalogue of Microorganisms (GCM) 10K type strain sequencing project: providing services to taxonomists for standard genome sequencing and annotation.</title>
        <authorList>
            <consortium name="The Broad Institute Genomics Platform"/>
            <consortium name="The Broad Institute Genome Sequencing Center for Infectious Disease"/>
            <person name="Wu L."/>
            <person name="Ma J."/>
        </authorList>
    </citation>
    <scope>NUCLEOTIDE SEQUENCE [LARGE SCALE GENOMIC DNA]</scope>
    <source>
        <strain evidence="4">JCM 3367</strain>
    </source>
</reference>
<evidence type="ECO:0000313" key="3">
    <source>
        <dbReference type="EMBL" id="GAA2519018.1"/>
    </source>
</evidence>
<keyword evidence="1" id="KW-0732">Signal</keyword>
<comment type="caution">
    <text evidence="3">The sequence shown here is derived from an EMBL/GenBank/DDBJ whole genome shotgun (WGS) entry which is preliminary data.</text>
</comment>
<dbReference type="Pfam" id="PF13845">
    <property type="entry name" value="Septum_form"/>
    <property type="match status" value="1"/>
</dbReference>
<evidence type="ECO:0000256" key="1">
    <source>
        <dbReference type="SAM" id="SignalP"/>
    </source>
</evidence>
<accession>A0ABP6AMV2</accession>
<evidence type="ECO:0000259" key="2">
    <source>
        <dbReference type="Pfam" id="PF13845"/>
    </source>
</evidence>
<dbReference type="InterPro" id="IPR026004">
    <property type="entry name" value="Septum_form"/>
</dbReference>
<feature type="domain" description="Septum formation-related" evidence="2">
    <location>
        <begin position="48"/>
        <end position="278"/>
    </location>
</feature>
<dbReference type="RefSeq" id="WP_344170350.1">
    <property type="nucleotide sequence ID" value="NZ_BAAARY010000005.1"/>
</dbReference>
<feature type="signal peptide" evidence="1">
    <location>
        <begin position="1"/>
        <end position="22"/>
    </location>
</feature>
<dbReference type="PROSITE" id="PS51257">
    <property type="entry name" value="PROKAR_LIPOPROTEIN"/>
    <property type="match status" value="1"/>
</dbReference>
<keyword evidence="4" id="KW-1185">Reference proteome</keyword>
<feature type="chain" id="PRO_5046965001" description="Septum formation-related domain-containing protein" evidence="1">
    <location>
        <begin position="23"/>
        <end position="302"/>
    </location>
</feature>
<dbReference type="EMBL" id="BAAARY010000005">
    <property type="protein sequence ID" value="GAA2519018.1"/>
    <property type="molecule type" value="Genomic_DNA"/>
</dbReference>
<protein>
    <recommendedName>
        <fullName evidence="2">Septum formation-related domain-containing protein</fullName>
    </recommendedName>
</protein>
<evidence type="ECO:0000313" key="4">
    <source>
        <dbReference type="Proteomes" id="UP001499978"/>
    </source>
</evidence>
<organism evidence="3 4">
    <name type="scientific">Pilimelia columellifera subsp. columellifera</name>
    <dbReference type="NCBI Taxonomy" id="706583"/>
    <lineage>
        <taxon>Bacteria</taxon>
        <taxon>Bacillati</taxon>
        <taxon>Actinomycetota</taxon>
        <taxon>Actinomycetes</taxon>
        <taxon>Micromonosporales</taxon>
        <taxon>Micromonosporaceae</taxon>
        <taxon>Pilimelia</taxon>
    </lineage>
</organism>
<gene>
    <name evidence="3" type="ORF">GCM10010201_15110</name>
</gene>